<dbReference type="STRING" id="88036.D8RQB3"/>
<dbReference type="PROSITE" id="PS00626">
    <property type="entry name" value="RCC1_2"/>
    <property type="match status" value="1"/>
</dbReference>
<dbReference type="EMBL" id="GL377586">
    <property type="protein sequence ID" value="EFJ25826.1"/>
    <property type="molecule type" value="Genomic_DNA"/>
</dbReference>
<feature type="domain" description="RCC1-like" evidence="3">
    <location>
        <begin position="146"/>
        <end position="395"/>
    </location>
</feature>
<evidence type="ECO:0000313" key="5">
    <source>
        <dbReference type="Proteomes" id="UP000001514"/>
    </source>
</evidence>
<dbReference type="Gramene" id="EFJ25826">
    <property type="protein sequence ID" value="EFJ25826"/>
    <property type="gene ID" value="SELMODRAFT_99040"/>
</dbReference>
<sequence>MEEQPVPARSVLYAWGYNQCGQAGQESAIHNAVPHPIRVAIHPSSLRLIAISCGLEHTAAIASDGSLFTWGSNQFGQLGDGSETNSDRPKRVYGLRDEAVKSVACGANCTAAIADSRDGTCRGRMWIWGQNQGSNSPRLFSGAFSSSTVVIQVACGGAHAAALSEHGVLQTWGYNEHGQLGRGISCEGLQGAKIVTSFVKFLNEPVETVKVKQVVCGEYHTAAIAHNGDVYTWGLGSSGQLGHRSLQSGNKEVLPRRVVTLEGVDVVQISAGGVHSCAISSAGGLYMWGGSHAGQLGLGPRQDRICGSSDIDFFFQRIPVLVIPSGARSATCGDLHTLVRMANGRLLGCGYNSYGQADSGKAYYAWYPSPIDWCVGEITCLAAGGGHSAVLTQASNLKEICELKLVDYVTASTASTIADIASRMSCDSLARFCLTFR</sequence>
<evidence type="ECO:0000259" key="3">
    <source>
        <dbReference type="Pfam" id="PF25390"/>
    </source>
</evidence>
<name>D8RQB3_SELML</name>
<feature type="repeat" description="RCC1" evidence="2">
    <location>
        <begin position="10"/>
        <end position="64"/>
    </location>
</feature>
<feature type="repeat" description="RCC1" evidence="2">
    <location>
        <begin position="167"/>
        <end position="227"/>
    </location>
</feature>
<dbReference type="AlphaFoldDB" id="D8RQB3"/>
<keyword evidence="1" id="KW-0677">Repeat</keyword>
<dbReference type="InterPro" id="IPR058923">
    <property type="entry name" value="RCC1-like_dom"/>
</dbReference>
<keyword evidence="5" id="KW-1185">Reference proteome</keyword>
<feature type="repeat" description="RCC1" evidence="2">
    <location>
        <begin position="344"/>
        <end position="394"/>
    </location>
</feature>
<organism evidence="5">
    <name type="scientific">Selaginella moellendorffii</name>
    <name type="common">Spikemoss</name>
    <dbReference type="NCBI Taxonomy" id="88036"/>
    <lineage>
        <taxon>Eukaryota</taxon>
        <taxon>Viridiplantae</taxon>
        <taxon>Streptophyta</taxon>
        <taxon>Embryophyta</taxon>
        <taxon>Tracheophyta</taxon>
        <taxon>Lycopodiopsida</taxon>
        <taxon>Selaginellales</taxon>
        <taxon>Selaginellaceae</taxon>
        <taxon>Selaginella</taxon>
    </lineage>
</organism>
<dbReference type="InterPro" id="IPR009091">
    <property type="entry name" value="RCC1/BLIP-II"/>
</dbReference>
<gene>
    <name evidence="4" type="ORF">SELMODRAFT_99040</name>
</gene>
<dbReference type="InterPro" id="IPR051210">
    <property type="entry name" value="Ub_ligase/GEF_domain"/>
</dbReference>
<feature type="repeat" description="RCC1" evidence="2">
    <location>
        <begin position="228"/>
        <end position="282"/>
    </location>
</feature>
<feature type="repeat" description="RCC1" evidence="2">
    <location>
        <begin position="65"/>
        <end position="116"/>
    </location>
</feature>
<dbReference type="GO" id="GO:0005737">
    <property type="term" value="C:cytoplasm"/>
    <property type="evidence" value="ECO:0000318"/>
    <property type="project" value="GO_Central"/>
</dbReference>
<dbReference type="PANTHER" id="PTHR22870">
    <property type="entry name" value="REGULATOR OF CHROMOSOME CONDENSATION"/>
    <property type="match status" value="1"/>
</dbReference>
<evidence type="ECO:0000313" key="4">
    <source>
        <dbReference type="EMBL" id="EFJ25826.1"/>
    </source>
</evidence>
<dbReference type="HOGENOM" id="CLU_045608_0_0_1"/>
<feature type="repeat" description="RCC1" evidence="2">
    <location>
        <begin position="283"/>
        <end position="343"/>
    </location>
</feature>
<dbReference type="KEGG" id="smo:SELMODRAFT_99040"/>
<dbReference type="PANTHER" id="PTHR22870:SF350">
    <property type="entry name" value="F12P19.9 PROTEIN"/>
    <property type="match status" value="1"/>
</dbReference>
<dbReference type="Pfam" id="PF00415">
    <property type="entry name" value="RCC1"/>
    <property type="match status" value="2"/>
</dbReference>
<feature type="repeat" description="RCC1" evidence="2">
    <location>
        <begin position="123"/>
        <end position="166"/>
    </location>
</feature>
<dbReference type="OMA" id="GRGITCE"/>
<dbReference type="InParanoid" id="D8RQB3"/>
<accession>D8RQB3</accession>
<dbReference type="eggNOG" id="KOG1426">
    <property type="taxonomic scope" value="Eukaryota"/>
</dbReference>
<dbReference type="PROSITE" id="PS50012">
    <property type="entry name" value="RCC1_3"/>
    <property type="match status" value="7"/>
</dbReference>
<dbReference type="Gene3D" id="2.130.10.30">
    <property type="entry name" value="Regulator of chromosome condensation 1/beta-lactamase-inhibitor protein II"/>
    <property type="match status" value="2"/>
</dbReference>
<dbReference type="SUPFAM" id="SSF50985">
    <property type="entry name" value="RCC1/BLIP-II"/>
    <property type="match status" value="2"/>
</dbReference>
<dbReference type="FunCoup" id="D8RQB3">
    <property type="interactions" value="1386"/>
</dbReference>
<reference evidence="4 5" key="1">
    <citation type="journal article" date="2011" name="Science">
        <title>The Selaginella genome identifies genetic changes associated with the evolution of vascular plants.</title>
        <authorList>
            <person name="Banks J.A."/>
            <person name="Nishiyama T."/>
            <person name="Hasebe M."/>
            <person name="Bowman J.L."/>
            <person name="Gribskov M."/>
            <person name="dePamphilis C."/>
            <person name="Albert V.A."/>
            <person name="Aono N."/>
            <person name="Aoyama T."/>
            <person name="Ambrose B.A."/>
            <person name="Ashton N.W."/>
            <person name="Axtell M.J."/>
            <person name="Barker E."/>
            <person name="Barker M.S."/>
            <person name="Bennetzen J.L."/>
            <person name="Bonawitz N.D."/>
            <person name="Chapple C."/>
            <person name="Cheng C."/>
            <person name="Correa L.G."/>
            <person name="Dacre M."/>
            <person name="DeBarry J."/>
            <person name="Dreyer I."/>
            <person name="Elias M."/>
            <person name="Engstrom E.M."/>
            <person name="Estelle M."/>
            <person name="Feng L."/>
            <person name="Finet C."/>
            <person name="Floyd S.K."/>
            <person name="Frommer W.B."/>
            <person name="Fujita T."/>
            <person name="Gramzow L."/>
            <person name="Gutensohn M."/>
            <person name="Harholt J."/>
            <person name="Hattori M."/>
            <person name="Heyl A."/>
            <person name="Hirai T."/>
            <person name="Hiwatashi Y."/>
            <person name="Ishikawa M."/>
            <person name="Iwata M."/>
            <person name="Karol K.G."/>
            <person name="Koehler B."/>
            <person name="Kolukisaoglu U."/>
            <person name="Kubo M."/>
            <person name="Kurata T."/>
            <person name="Lalonde S."/>
            <person name="Li K."/>
            <person name="Li Y."/>
            <person name="Litt A."/>
            <person name="Lyons E."/>
            <person name="Manning G."/>
            <person name="Maruyama T."/>
            <person name="Michael T.P."/>
            <person name="Mikami K."/>
            <person name="Miyazaki S."/>
            <person name="Morinaga S."/>
            <person name="Murata T."/>
            <person name="Mueller-Roeber B."/>
            <person name="Nelson D.R."/>
            <person name="Obara M."/>
            <person name="Oguri Y."/>
            <person name="Olmstead R.G."/>
            <person name="Onodera N."/>
            <person name="Petersen B.L."/>
            <person name="Pils B."/>
            <person name="Prigge M."/>
            <person name="Rensing S.A."/>
            <person name="Riano-Pachon D.M."/>
            <person name="Roberts A.W."/>
            <person name="Sato Y."/>
            <person name="Scheller H.V."/>
            <person name="Schulz B."/>
            <person name="Schulz C."/>
            <person name="Shakirov E.V."/>
            <person name="Shibagaki N."/>
            <person name="Shinohara N."/>
            <person name="Shippen D.E."/>
            <person name="Soerensen I."/>
            <person name="Sotooka R."/>
            <person name="Sugimoto N."/>
            <person name="Sugita M."/>
            <person name="Sumikawa N."/>
            <person name="Tanurdzic M."/>
            <person name="Theissen G."/>
            <person name="Ulvskov P."/>
            <person name="Wakazuki S."/>
            <person name="Weng J.K."/>
            <person name="Willats W.W."/>
            <person name="Wipf D."/>
            <person name="Wolf P.G."/>
            <person name="Yang L."/>
            <person name="Zimmer A.D."/>
            <person name="Zhu Q."/>
            <person name="Mitros T."/>
            <person name="Hellsten U."/>
            <person name="Loque D."/>
            <person name="Otillar R."/>
            <person name="Salamov A."/>
            <person name="Schmutz J."/>
            <person name="Shapiro H."/>
            <person name="Lindquist E."/>
            <person name="Lucas S."/>
            <person name="Rokhsar D."/>
            <person name="Grigoriev I.V."/>
        </authorList>
    </citation>
    <scope>NUCLEOTIDE SEQUENCE [LARGE SCALE GENOMIC DNA]</scope>
</reference>
<dbReference type="OrthoDB" id="8068875at2759"/>
<dbReference type="InterPro" id="IPR000408">
    <property type="entry name" value="Reg_chr_condens"/>
</dbReference>
<dbReference type="PRINTS" id="PR00633">
    <property type="entry name" value="RCCNDNSATION"/>
</dbReference>
<evidence type="ECO:0000256" key="2">
    <source>
        <dbReference type="PROSITE-ProRule" id="PRU00235"/>
    </source>
</evidence>
<dbReference type="Proteomes" id="UP000001514">
    <property type="component" value="Unassembled WGS sequence"/>
</dbReference>
<evidence type="ECO:0000256" key="1">
    <source>
        <dbReference type="ARBA" id="ARBA00022737"/>
    </source>
</evidence>
<protein>
    <recommendedName>
        <fullName evidence="3">RCC1-like domain-containing protein</fullName>
    </recommendedName>
</protein>
<proteinExistence type="predicted"/>
<dbReference type="Pfam" id="PF25390">
    <property type="entry name" value="WD40_RLD"/>
    <property type="match status" value="1"/>
</dbReference>